<feature type="domain" description="Outer membrane protein beta-barrel" evidence="3">
    <location>
        <begin position="10"/>
        <end position="217"/>
    </location>
</feature>
<evidence type="ECO:0000313" key="4">
    <source>
        <dbReference type="EMBL" id="KKB96042.1"/>
    </source>
</evidence>
<feature type="chain" id="PRO_5002492728" evidence="2">
    <location>
        <begin position="23"/>
        <end position="219"/>
    </location>
</feature>
<accession>A0A0F5MPP8</accession>
<dbReference type="AlphaFoldDB" id="A0A0F5MPP8"/>
<sequence length="219" mass="23265">MNKFTKLLTVAALLGSTAVANAADNSMYLLLEGGYSKMANKDKIITSFEAQENITVTKKAKKAGNGFVAVGAGFRFDPNFRTDVTLNFLPTTTTKVSGTELGDAITVKSKLSSFATMINGYYDVTAFGDTFTPYVGAGFGLAKNTYKLSDSDGTSLKAKGGASFAWQVGAGTLVKVTDAVDLKVGYRYMDFGGVKVKNSNKIKTKFAAHQFVAGVQFSL</sequence>
<keyword evidence="5" id="KW-1185">Reference proteome</keyword>
<dbReference type="EMBL" id="JYHA01000146">
    <property type="protein sequence ID" value="KKB96042.1"/>
    <property type="molecule type" value="Genomic_DNA"/>
</dbReference>
<organism evidence="4 5">
    <name type="scientific">Candidatus Arcanibacter lacustris</name>
    <dbReference type="NCBI Taxonomy" id="1607817"/>
    <lineage>
        <taxon>Bacteria</taxon>
        <taxon>Pseudomonadati</taxon>
        <taxon>Pseudomonadota</taxon>
        <taxon>Alphaproteobacteria</taxon>
        <taxon>Rickettsiales</taxon>
        <taxon>Candidatus Arcanibacter</taxon>
    </lineage>
</organism>
<dbReference type="Pfam" id="PF13505">
    <property type="entry name" value="OMP_b-brl"/>
    <property type="match status" value="1"/>
</dbReference>
<evidence type="ECO:0000256" key="1">
    <source>
        <dbReference type="ARBA" id="ARBA00022729"/>
    </source>
</evidence>
<protein>
    <submittedName>
        <fullName evidence="4">Putative adhesin</fullName>
    </submittedName>
</protein>
<gene>
    <name evidence="4" type="ORF">SZ25_00874</name>
</gene>
<evidence type="ECO:0000256" key="2">
    <source>
        <dbReference type="SAM" id="SignalP"/>
    </source>
</evidence>
<evidence type="ECO:0000313" key="5">
    <source>
        <dbReference type="Proteomes" id="UP000033358"/>
    </source>
</evidence>
<name>A0A0F5MPP8_9RICK</name>
<dbReference type="Proteomes" id="UP000033358">
    <property type="component" value="Unassembled WGS sequence"/>
</dbReference>
<reference evidence="4 5" key="1">
    <citation type="submission" date="2015-02" db="EMBL/GenBank/DDBJ databases">
        <title>Single cell genomics of a rare environmental alphaproteobacterium provides unique insights into Rickettsiaceae evolution.</title>
        <authorList>
            <person name="Martijn J."/>
            <person name="Schulz F."/>
            <person name="Zaremba-Niedzwiedzka K."/>
            <person name="Viklund J."/>
            <person name="Stepanauskas R."/>
            <person name="Andersson S.G.E."/>
            <person name="Horn M."/>
            <person name="Guy L."/>
            <person name="Ettema T.J.G."/>
        </authorList>
    </citation>
    <scope>NUCLEOTIDE SEQUENCE [LARGE SCALE GENOMIC DNA]</scope>
    <source>
        <strain evidence="4 5">SCGC AAA041-L04</strain>
    </source>
</reference>
<feature type="signal peptide" evidence="2">
    <location>
        <begin position="1"/>
        <end position="22"/>
    </location>
</feature>
<evidence type="ECO:0000259" key="3">
    <source>
        <dbReference type="Pfam" id="PF13505"/>
    </source>
</evidence>
<dbReference type="Gene3D" id="2.40.160.20">
    <property type="match status" value="1"/>
</dbReference>
<dbReference type="InterPro" id="IPR027385">
    <property type="entry name" value="Beta-barrel_OMP"/>
</dbReference>
<keyword evidence="1 2" id="KW-0732">Signal</keyword>
<comment type="caution">
    <text evidence="4">The sequence shown here is derived from an EMBL/GenBank/DDBJ whole genome shotgun (WGS) entry which is preliminary data.</text>
</comment>
<dbReference type="SUPFAM" id="SSF56925">
    <property type="entry name" value="OMPA-like"/>
    <property type="match status" value="1"/>
</dbReference>
<proteinExistence type="predicted"/>
<dbReference type="InterPro" id="IPR011250">
    <property type="entry name" value="OMP/PagP_B-barrel"/>
</dbReference>